<protein>
    <recommendedName>
        <fullName evidence="2">VanZ-like domain-containing protein</fullName>
    </recommendedName>
</protein>
<dbReference type="PANTHER" id="PTHR28008">
    <property type="entry name" value="DOMAIN PROTEIN, PUTATIVE (AFU_ORTHOLOGUE AFUA_3G10980)-RELATED"/>
    <property type="match status" value="1"/>
</dbReference>
<evidence type="ECO:0000259" key="2">
    <source>
        <dbReference type="Pfam" id="PF04892"/>
    </source>
</evidence>
<keyword evidence="4" id="KW-1185">Reference proteome</keyword>
<dbReference type="Proteomes" id="UP000627715">
    <property type="component" value="Unassembled WGS sequence"/>
</dbReference>
<evidence type="ECO:0000256" key="1">
    <source>
        <dbReference type="SAM" id="Phobius"/>
    </source>
</evidence>
<dbReference type="InterPro" id="IPR006976">
    <property type="entry name" value="VanZ-like"/>
</dbReference>
<sequence>MQFNRDDLLALSAIILLFAILSLPGDWVIVLRDWLKSLINLPPRPPSPSWFPTDKVVHVILFLATALPVTLAIHNRVTQRLKQTVNSHDCSRDAANVSGNYQRPASKRRLRLTQVGSIAFIVMLILGILSEWIQSFIPGRSADPLDLVADLLGTLLGIALAQLFIKRSRYA</sequence>
<organism evidence="3 4">
    <name type="scientific">Pseudohongiella nitratireducens</name>
    <dbReference type="NCBI Taxonomy" id="1768907"/>
    <lineage>
        <taxon>Bacteria</taxon>
        <taxon>Pseudomonadati</taxon>
        <taxon>Pseudomonadota</taxon>
        <taxon>Gammaproteobacteria</taxon>
        <taxon>Pseudomonadales</taxon>
        <taxon>Pseudohongiellaceae</taxon>
        <taxon>Pseudohongiella</taxon>
    </lineage>
</organism>
<dbReference type="Pfam" id="PF04892">
    <property type="entry name" value="VanZ"/>
    <property type="match status" value="1"/>
</dbReference>
<dbReference type="AlphaFoldDB" id="A0A916QJF7"/>
<dbReference type="NCBIfam" id="NF037970">
    <property type="entry name" value="vanZ_1"/>
    <property type="match status" value="1"/>
</dbReference>
<evidence type="ECO:0000313" key="3">
    <source>
        <dbReference type="EMBL" id="GFZ77005.1"/>
    </source>
</evidence>
<gene>
    <name evidence="3" type="ORF">GCM10011403_20040</name>
</gene>
<reference evidence="3" key="2">
    <citation type="submission" date="2020-09" db="EMBL/GenBank/DDBJ databases">
        <authorList>
            <person name="Sun Q."/>
            <person name="Zhou Y."/>
        </authorList>
    </citation>
    <scope>NUCLEOTIDE SEQUENCE</scope>
    <source>
        <strain evidence="3">CGMCC 1.15425</strain>
    </source>
</reference>
<feature type="transmembrane region" description="Helical" evidence="1">
    <location>
        <begin position="56"/>
        <end position="73"/>
    </location>
</feature>
<reference evidence="3" key="1">
    <citation type="journal article" date="2014" name="Int. J. Syst. Evol. Microbiol.">
        <title>Complete genome sequence of Corynebacterium casei LMG S-19264T (=DSM 44701T), isolated from a smear-ripened cheese.</title>
        <authorList>
            <consortium name="US DOE Joint Genome Institute (JGI-PGF)"/>
            <person name="Walter F."/>
            <person name="Albersmeier A."/>
            <person name="Kalinowski J."/>
            <person name="Ruckert C."/>
        </authorList>
    </citation>
    <scope>NUCLEOTIDE SEQUENCE</scope>
    <source>
        <strain evidence="3">CGMCC 1.15425</strain>
    </source>
</reference>
<feature type="transmembrane region" description="Helical" evidence="1">
    <location>
        <begin position="112"/>
        <end position="133"/>
    </location>
</feature>
<feature type="transmembrane region" description="Helical" evidence="1">
    <location>
        <begin position="145"/>
        <end position="165"/>
    </location>
</feature>
<dbReference type="EMBL" id="BMIY01000008">
    <property type="protein sequence ID" value="GFZ77005.1"/>
    <property type="molecule type" value="Genomic_DNA"/>
</dbReference>
<dbReference type="RefSeq" id="WP_068811797.1">
    <property type="nucleotide sequence ID" value="NZ_BMIY01000008.1"/>
</dbReference>
<keyword evidence="1" id="KW-0812">Transmembrane</keyword>
<name>A0A916QJF7_9GAMM</name>
<accession>A0A916QJF7</accession>
<keyword evidence="1" id="KW-1133">Transmembrane helix</keyword>
<keyword evidence="1" id="KW-0472">Membrane</keyword>
<feature type="domain" description="VanZ-like" evidence="2">
    <location>
        <begin position="53"/>
        <end position="164"/>
    </location>
</feature>
<evidence type="ECO:0000313" key="4">
    <source>
        <dbReference type="Proteomes" id="UP000627715"/>
    </source>
</evidence>
<dbReference type="PANTHER" id="PTHR28008:SF1">
    <property type="entry name" value="DOMAIN PROTEIN, PUTATIVE (AFU_ORTHOLOGUE AFUA_3G10980)-RELATED"/>
    <property type="match status" value="1"/>
</dbReference>
<comment type="caution">
    <text evidence="3">The sequence shown here is derived from an EMBL/GenBank/DDBJ whole genome shotgun (WGS) entry which is preliminary data.</text>
</comment>
<proteinExistence type="predicted"/>